<proteinExistence type="predicted"/>
<evidence type="ECO:0000256" key="1">
    <source>
        <dbReference type="PROSITE-ProRule" id="PRU00110"/>
    </source>
</evidence>
<dbReference type="AlphaFoldDB" id="A0A517WIQ3"/>
<dbReference type="Pfam" id="PF01627">
    <property type="entry name" value="Hpt"/>
    <property type="match status" value="1"/>
</dbReference>
<gene>
    <name evidence="4" type="ORF">V6x_48720</name>
</gene>
<sequence>MTNSSSAESTGTWRLIQPEQVLDMAVNDVEFLTELIDLFVALAPEQMQDIRQAIDSNDAGLLAEVAHAYKGTVGNYTQTGPYPLLQALENDGKSADLQASQSKFQTLEQEINTLLTELETLKTEVNQSL</sequence>
<dbReference type="Proteomes" id="UP000320722">
    <property type="component" value="Chromosome"/>
</dbReference>
<dbReference type="PROSITE" id="PS50894">
    <property type="entry name" value="HPT"/>
    <property type="match status" value="1"/>
</dbReference>
<evidence type="ECO:0000313" key="4">
    <source>
        <dbReference type="EMBL" id="QDU05137.1"/>
    </source>
</evidence>
<organism evidence="4 5">
    <name type="scientific">Gimesia chilikensis</name>
    <dbReference type="NCBI Taxonomy" id="2605989"/>
    <lineage>
        <taxon>Bacteria</taxon>
        <taxon>Pseudomonadati</taxon>
        <taxon>Planctomycetota</taxon>
        <taxon>Planctomycetia</taxon>
        <taxon>Planctomycetales</taxon>
        <taxon>Planctomycetaceae</taxon>
        <taxon>Gimesia</taxon>
    </lineage>
</organism>
<feature type="modified residue" description="Phosphohistidine" evidence="1">
    <location>
        <position position="67"/>
    </location>
</feature>
<accession>A0A517WIQ3</accession>
<feature type="coiled-coil region" evidence="2">
    <location>
        <begin position="97"/>
        <end position="124"/>
    </location>
</feature>
<feature type="domain" description="HPt" evidence="3">
    <location>
        <begin position="28"/>
        <end position="129"/>
    </location>
</feature>
<dbReference type="RefSeq" id="WP_145043175.1">
    <property type="nucleotide sequence ID" value="NZ_CP036347.1"/>
</dbReference>
<dbReference type="InterPro" id="IPR036641">
    <property type="entry name" value="HPT_dom_sf"/>
</dbReference>
<evidence type="ECO:0000256" key="2">
    <source>
        <dbReference type="SAM" id="Coils"/>
    </source>
</evidence>
<name>A0A517WIQ3_9PLAN</name>
<dbReference type="GO" id="GO:0004672">
    <property type="term" value="F:protein kinase activity"/>
    <property type="evidence" value="ECO:0007669"/>
    <property type="project" value="UniProtKB-ARBA"/>
</dbReference>
<evidence type="ECO:0000313" key="5">
    <source>
        <dbReference type="Proteomes" id="UP000320722"/>
    </source>
</evidence>
<dbReference type="InterPro" id="IPR008207">
    <property type="entry name" value="Sig_transdc_His_kin_Hpt_dom"/>
</dbReference>
<evidence type="ECO:0000259" key="3">
    <source>
        <dbReference type="PROSITE" id="PS50894"/>
    </source>
</evidence>
<dbReference type="GO" id="GO:0000160">
    <property type="term" value="P:phosphorelay signal transduction system"/>
    <property type="evidence" value="ECO:0007669"/>
    <property type="project" value="InterPro"/>
</dbReference>
<reference evidence="4 5" key="1">
    <citation type="submission" date="2019-02" db="EMBL/GenBank/DDBJ databases">
        <title>Deep-cultivation of Planctomycetes and their phenomic and genomic characterization uncovers novel biology.</title>
        <authorList>
            <person name="Wiegand S."/>
            <person name="Jogler M."/>
            <person name="Boedeker C."/>
            <person name="Pinto D."/>
            <person name="Vollmers J."/>
            <person name="Rivas-Marin E."/>
            <person name="Kohn T."/>
            <person name="Peeters S.H."/>
            <person name="Heuer A."/>
            <person name="Rast P."/>
            <person name="Oberbeckmann S."/>
            <person name="Bunk B."/>
            <person name="Jeske O."/>
            <person name="Meyerdierks A."/>
            <person name="Storesund J.E."/>
            <person name="Kallscheuer N."/>
            <person name="Luecker S."/>
            <person name="Lage O.M."/>
            <person name="Pohl T."/>
            <person name="Merkel B.J."/>
            <person name="Hornburger P."/>
            <person name="Mueller R.-W."/>
            <person name="Bruemmer F."/>
            <person name="Labrenz M."/>
            <person name="Spormann A.M."/>
            <person name="Op den Camp H."/>
            <person name="Overmann J."/>
            <person name="Amann R."/>
            <person name="Jetten M.S.M."/>
            <person name="Mascher T."/>
            <person name="Medema M.H."/>
            <person name="Devos D.P."/>
            <person name="Kaster A.-K."/>
            <person name="Ovreas L."/>
            <person name="Rohde M."/>
            <person name="Galperin M.Y."/>
            <person name="Jogler C."/>
        </authorList>
    </citation>
    <scope>NUCLEOTIDE SEQUENCE [LARGE SCALE GENOMIC DNA]</scope>
    <source>
        <strain evidence="4 5">V6</strain>
    </source>
</reference>
<dbReference type="EMBL" id="CP036347">
    <property type="protein sequence ID" value="QDU05137.1"/>
    <property type="molecule type" value="Genomic_DNA"/>
</dbReference>
<dbReference type="SUPFAM" id="SSF47226">
    <property type="entry name" value="Histidine-containing phosphotransfer domain, HPT domain"/>
    <property type="match status" value="1"/>
</dbReference>
<dbReference type="Gene3D" id="1.20.120.160">
    <property type="entry name" value="HPT domain"/>
    <property type="match status" value="1"/>
</dbReference>
<keyword evidence="1" id="KW-0597">Phosphoprotein</keyword>
<protein>
    <submittedName>
        <fullName evidence="4">Hpt domain protein</fullName>
    </submittedName>
</protein>
<keyword evidence="2" id="KW-0175">Coiled coil</keyword>